<keyword evidence="2" id="KW-0732">Signal</keyword>
<dbReference type="Pfam" id="PF13927">
    <property type="entry name" value="Ig_3"/>
    <property type="match status" value="1"/>
</dbReference>
<name>A0A3Q4BBZ2_MOLML</name>
<dbReference type="InterPro" id="IPR003599">
    <property type="entry name" value="Ig_sub"/>
</dbReference>
<keyword evidence="4 8" id="KW-0472">Membrane</keyword>
<feature type="compositionally biased region" description="Polar residues" evidence="7">
    <location>
        <begin position="489"/>
        <end position="501"/>
    </location>
</feature>
<dbReference type="Gene3D" id="1.20.5.930">
    <property type="entry name" value="Bicelle-embedded integrin alpha(iib) transmembrane segment"/>
    <property type="match status" value="1"/>
</dbReference>
<dbReference type="GO" id="GO:0007156">
    <property type="term" value="P:homophilic cell adhesion via plasma membrane adhesion molecules"/>
    <property type="evidence" value="ECO:0007669"/>
    <property type="project" value="TreeGrafter"/>
</dbReference>
<dbReference type="SUPFAM" id="SSF48726">
    <property type="entry name" value="Immunoglobulin"/>
    <property type="match status" value="2"/>
</dbReference>
<comment type="subcellular location">
    <subcellularLocation>
        <location evidence="1">Membrane</location>
    </subcellularLocation>
</comment>
<accession>A0A3Q4BBZ2</accession>
<dbReference type="InterPro" id="IPR007110">
    <property type="entry name" value="Ig-like_dom"/>
</dbReference>
<dbReference type="InterPro" id="IPR036179">
    <property type="entry name" value="Ig-like_dom_sf"/>
</dbReference>
<dbReference type="InterPro" id="IPR013106">
    <property type="entry name" value="Ig_V-set"/>
</dbReference>
<evidence type="ECO:0000256" key="4">
    <source>
        <dbReference type="ARBA" id="ARBA00023136"/>
    </source>
</evidence>
<evidence type="ECO:0000256" key="5">
    <source>
        <dbReference type="ARBA" id="ARBA00023157"/>
    </source>
</evidence>
<feature type="domain" description="Ig-like" evidence="9">
    <location>
        <begin position="32"/>
        <end position="140"/>
    </location>
</feature>
<keyword evidence="3" id="KW-0677">Repeat</keyword>
<dbReference type="SMART" id="SM00408">
    <property type="entry name" value="IGc2"/>
    <property type="match status" value="2"/>
</dbReference>
<dbReference type="STRING" id="94237.ENSMMOP00000016090"/>
<keyword evidence="5" id="KW-1015">Disulfide bond</keyword>
<feature type="region of interest" description="Disordered" evidence="7">
    <location>
        <begin position="480"/>
        <end position="580"/>
    </location>
</feature>
<dbReference type="GO" id="GO:0005912">
    <property type="term" value="C:adherens junction"/>
    <property type="evidence" value="ECO:0007669"/>
    <property type="project" value="TreeGrafter"/>
</dbReference>
<keyword evidence="11" id="KW-1185">Reference proteome</keyword>
<feature type="compositionally biased region" description="Basic and acidic residues" evidence="7">
    <location>
        <begin position="386"/>
        <end position="396"/>
    </location>
</feature>
<dbReference type="OMA" id="FTWIRKD"/>
<sequence>MESTTVSWSCLALLVICNTPFICFFGVFMDLPSYDPIRSLVDEDTVLPCRYKPAADVQVVQVTWYKEMPDDTKEQIITAHQTNGQTAFGTWSRRVRFKNSEPIVDSSLVISSTEVLDEGSYLCRISTFPLGNFDREMSVIVWTIPISSLEPVTLVEGQSYRQAAYCRSVARPPPRLSWDTELSGHATNRSSDGKLDCLVWHPTLPAPRRLTFNLVVHFPPHPEVVGFTGDWSVGLENAALRCVSGGNPAPQFTWNRMGGQLPEGVIPHRNGTLAFGRPLSLSDQGTYQCVVKNDVGVGSTKVEISVTEHKMVENMLMIIVGAVAGGLLILMLIIIITITCHHKRKNQKLEKELTEKREEISTLSRQASFRRMNSVSTDPRGAGTLSHEHTQFRDSRSTISGRGGGTGACDYLGRPVLHNSSRRGKERLLERDEENRLRVETFVRNSTMSLETRFHPPLMPSPFPVVKSNEVMRQLNGGAIIQTGGGSEQGSVTKSAQQAPLSCSYPPVTDDEDEVDEGLGGPASQEHPDDQDSETNSSQVSEAHSPRRYQQTNGTLRSKPEPSPSLVGPHASIIHKAQIV</sequence>
<evidence type="ECO:0000256" key="6">
    <source>
        <dbReference type="ARBA" id="ARBA00023180"/>
    </source>
</evidence>
<keyword evidence="8" id="KW-1133">Transmembrane helix</keyword>
<dbReference type="InterPro" id="IPR013783">
    <property type="entry name" value="Ig-like_fold"/>
</dbReference>
<dbReference type="AlphaFoldDB" id="A0A3Q4BBZ2"/>
<dbReference type="PANTHER" id="PTHR23277:SF11">
    <property type="entry name" value="NECTIN-4"/>
    <property type="match status" value="1"/>
</dbReference>
<dbReference type="Ensembl" id="ENSMMOT00000016356.1">
    <property type="protein sequence ID" value="ENSMMOP00000016090.1"/>
    <property type="gene ID" value="ENSMMOG00000012282.1"/>
</dbReference>
<keyword evidence="8" id="KW-0812">Transmembrane</keyword>
<proteinExistence type="predicted"/>
<evidence type="ECO:0000313" key="11">
    <source>
        <dbReference type="Proteomes" id="UP000261620"/>
    </source>
</evidence>
<dbReference type="InterPro" id="IPR051427">
    <property type="entry name" value="Nectin/Nectin-like"/>
</dbReference>
<feature type="region of interest" description="Disordered" evidence="7">
    <location>
        <begin position="372"/>
        <end position="413"/>
    </location>
</feature>
<dbReference type="GO" id="GO:0016020">
    <property type="term" value="C:membrane"/>
    <property type="evidence" value="ECO:0007669"/>
    <property type="project" value="UniProtKB-SubCell"/>
</dbReference>
<dbReference type="PANTHER" id="PTHR23277">
    <property type="entry name" value="NECTIN-RELATED"/>
    <property type="match status" value="1"/>
</dbReference>
<evidence type="ECO:0000256" key="1">
    <source>
        <dbReference type="ARBA" id="ARBA00004370"/>
    </source>
</evidence>
<evidence type="ECO:0000256" key="2">
    <source>
        <dbReference type="ARBA" id="ARBA00022729"/>
    </source>
</evidence>
<dbReference type="Pfam" id="PF07686">
    <property type="entry name" value="V-set"/>
    <property type="match status" value="1"/>
</dbReference>
<evidence type="ECO:0000256" key="8">
    <source>
        <dbReference type="SAM" id="Phobius"/>
    </source>
</evidence>
<evidence type="ECO:0000256" key="3">
    <source>
        <dbReference type="ARBA" id="ARBA00022737"/>
    </source>
</evidence>
<feature type="domain" description="Ig-like" evidence="9">
    <location>
        <begin position="222"/>
        <end position="305"/>
    </location>
</feature>
<keyword evidence="6" id="KW-0325">Glycoprotein</keyword>
<dbReference type="InterPro" id="IPR003598">
    <property type="entry name" value="Ig_sub2"/>
</dbReference>
<feature type="transmembrane region" description="Helical" evidence="8">
    <location>
        <begin position="315"/>
        <end position="338"/>
    </location>
</feature>
<dbReference type="GO" id="GO:0007157">
    <property type="term" value="P:heterophilic cell-cell adhesion via plasma membrane cell adhesion molecules"/>
    <property type="evidence" value="ECO:0007669"/>
    <property type="project" value="TreeGrafter"/>
</dbReference>
<reference evidence="10" key="2">
    <citation type="submission" date="2025-09" db="UniProtKB">
        <authorList>
            <consortium name="Ensembl"/>
        </authorList>
    </citation>
    <scope>IDENTIFICATION</scope>
</reference>
<evidence type="ECO:0000256" key="7">
    <source>
        <dbReference type="SAM" id="MobiDB-lite"/>
    </source>
</evidence>
<reference evidence="10" key="1">
    <citation type="submission" date="2025-08" db="UniProtKB">
        <authorList>
            <consortium name="Ensembl"/>
        </authorList>
    </citation>
    <scope>IDENTIFICATION</scope>
</reference>
<organism evidence="10 11">
    <name type="scientific">Mola mola</name>
    <name type="common">Ocean sunfish</name>
    <name type="synonym">Tetraodon mola</name>
    <dbReference type="NCBI Taxonomy" id="94237"/>
    <lineage>
        <taxon>Eukaryota</taxon>
        <taxon>Metazoa</taxon>
        <taxon>Chordata</taxon>
        <taxon>Craniata</taxon>
        <taxon>Vertebrata</taxon>
        <taxon>Euteleostomi</taxon>
        <taxon>Actinopterygii</taxon>
        <taxon>Neopterygii</taxon>
        <taxon>Teleostei</taxon>
        <taxon>Neoteleostei</taxon>
        <taxon>Acanthomorphata</taxon>
        <taxon>Eupercaria</taxon>
        <taxon>Tetraodontiformes</taxon>
        <taxon>Molidae</taxon>
        <taxon>Mola</taxon>
    </lineage>
</organism>
<evidence type="ECO:0000259" key="9">
    <source>
        <dbReference type="PROSITE" id="PS50835"/>
    </source>
</evidence>
<dbReference type="Proteomes" id="UP000261620">
    <property type="component" value="Unplaced"/>
</dbReference>
<feature type="transmembrane region" description="Helical" evidence="8">
    <location>
        <begin position="6"/>
        <end position="28"/>
    </location>
</feature>
<evidence type="ECO:0000313" key="10">
    <source>
        <dbReference type="Ensembl" id="ENSMMOP00000016090.1"/>
    </source>
</evidence>
<dbReference type="Gene3D" id="2.60.40.10">
    <property type="entry name" value="Immunoglobulins"/>
    <property type="match status" value="2"/>
</dbReference>
<feature type="compositionally biased region" description="Polar residues" evidence="7">
    <location>
        <begin position="534"/>
        <end position="556"/>
    </location>
</feature>
<dbReference type="PROSITE" id="PS50835">
    <property type="entry name" value="IG_LIKE"/>
    <property type="match status" value="2"/>
</dbReference>
<protein>
    <recommendedName>
        <fullName evidence="9">Ig-like domain-containing protein</fullName>
    </recommendedName>
</protein>
<dbReference type="SMART" id="SM00409">
    <property type="entry name" value="IG"/>
    <property type="match status" value="2"/>
</dbReference>